<dbReference type="EMBL" id="CAJOBB010003434">
    <property type="protein sequence ID" value="CAF4040400.1"/>
    <property type="molecule type" value="Genomic_DNA"/>
</dbReference>
<evidence type="ECO:0000313" key="2">
    <source>
        <dbReference type="Proteomes" id="UP000663868"/>
    </source>
</evidence>
<comment type="caution">
    <text evidence="1">The sequence shown here is derived from an EMBL/GenBank/DDBJ whole genome shotgun (WGS) entry which is preliminary data.</text>
</comment>
<dbReference type="AlphaFoldDB" id="A0A819R8A4"/>
<reference evidence="1" key="1">
    <citation type="submission" date="2021-02" db="EMBL/GenBank/DDBJ databases">
        <authorList>
            <person name="Nowell W R."/>
        </authorList>
    </citation>
    <scope>NUCLEOTIDE SEQUENCE</scope>
</reference>
<protein>
    <submittedName>
        <fullName evidence="1">Uncharacterized protein</fullName>
    </submittedName>
</protein>
<proteinExistence type="predicted"/>
<feature type="non-terminal residue" evidence="1">
    <location>
        <position position="1"/>
    </location>
</feature>
<dbReference type="Proteomes" id="UP000663868">
    <property type="component" value="Unassembled WGS sequence"/>
</dbReference>
<evidence type="ECO:0000313" key="1">
    <source>
        <dbReference type="EMBL" id="CAF4040400.1"/>
    </source>
</evidence>
<sequence length="146" mass="16850">LESVPRTNCGSCSITYHLFVKVLITSNNLIYLNILITELKQQRSQLISIGDMSKKDETFLQDKHYQYIQADYPFKLAHGDHLHFQYYLLVEALLASLQHHRTLAVDIIRPQSFAVSHFVLVNVIDEIDSKLQDKLKLCANSFSQNE</sequence>
<organism evidence="1 2">
    <name type="scientific">Adineta steineri</name>
    <dbReference type="NCBI Taxonomy" id="433720"/>
    <lineage>
        <taxon>Eukaryota</taxon>
        <taxon>Metazoa</taxon>
        <taxon>Spiralia</taxon>
        <taxon>Gnathifera</taxon>
        <taxon>Rotifera</taxon>
        <taxon>Eurotatoria</taxon>
        <taxon>Bdelloidea</taxon>
        <taxon>Adinetida</taxon>
        <taxon>Adinetidae</taxon>
        <taxon>Adineta</taxon>
    </lineage>
</organism>
<name>A0A819R8A4_9BILA</name>
<accession>A0A819R8A4</accession>
<gene>
    <name evidence="1" type="ORF">KXQ929_LOCUS30879</name>
</gene>